<keyword evidence="2" id="KW-0493">Microtubule</keyword>
<dbReference type="RefSeq" id="XP_022768488.1">
    <property type="nucleotide sequence ID" value="XM_022912753.1"/>
</dbReference>
<dbReference type="GO" id="GO:0005874">
    <property type="term" value="C:microtubule"/>
    <property type="evidence" value="ECO:0007669"/>
    <property type="project" value="UniProtKB-KW"/>
</dbReference>
<evidence type="ECO:0000259" key="9">
    <source>
        <dbReference type="PROSITE" id="PS50067"/>
    </source>
</evidence>
<accession>A0A6P6AUL8</accession>
<feature type="coiled-coil region" evidence="8">
    <location>
        <begin position="745"/>
        <end position="863"/>
    </location>
</feature>
<sequence length="1073" mass="121602">MEESQFPNSYLQHSKFLTPNSWPRSFYNYEEDPKNTMNSESENEHEEDELDYTLCLSGSRLIKSGFITSNFTDNAVMFVNAGGGTVEKKGTCTIDVCGDSFFHGGDVLRTNESINDGGDMPSIYQSARFGNFTYRFNDFALGDYLVDLHFSEIVNTNGPKGMRVFDVFIQEDKVLSELDIYSIVGANKPLQVVDIRVSVEDDRAIVIRFESVCGSPIVNAICIKRAMKSHESQVKCDYFVCNNCAAEMEISSPQKKHMGMKSTEKYEKKIEELKNLCQLKADECYEAWMSLTSTNEQLEKVRMELDNKFFQNMYLDQALKKEAAKLKDVSSKYDCDKRFWIASIIELERKIKIMKREHSQLSNKAHDCTDSIPELNKMIFAVQGLVAQCEDLKLKFNEEQAMRKKLHNQIEEAKGNIRVFCRCRPLNKEEASVGHATVADFSAAKDGDIGILTGSSTKKIFKFHQVYTPKDDQVDVFADASPMVTSVLDGYNVCIFAYGQTGTGKTFTMEGTEQNRGVNYRTLEQLFKIVEERKETSTFSIFVSVLEVYNEQIRDLLATAPTSKRLEIRQASEGFHHVPGIVEAKVENILEVWNVLQAGNSARAVGSNNVNEHSSRSHCMLRILVRAKNLISGECTKSKLWLVDLAGSERLAKTEVQGERLKEAQNINRSLSALGDVISALANKSSHIPYRNSKLTHLLQDSLGGDSKTLMFVQISPSEQDLGETLSSLNFASRVRGVELGPVKKQVDTAELQKLKQMLEKSKQELRSKDDALRKSEENFHNLEDKAKGRDQLCETQEEKLNELEDQLASKAELCRQLERQVLQLSERMMEKEEICSNFQLKAEELDNKLKEREQTASSTLQRKVKELEGILKERTREFEIHSGMLQQKVKELESKLKMERESGGSLLRQQKANELELKLRQHQEGTMRLVYCAENSQGTPITTQALSIETVSGMDPPSLRSLNSNSRRTVTVGSDLLKGTDSLRELRRKKQIQSKGNENNLLLSSSSLLDKKMLLTESNKTRKIDPSRALDRITRSTKSVNAVEKALSINKINRDQGKGLRESSNKLKMWLR</sequence>
<dbReference type="GO" id="GO:0005524">
    <property type="term" value="F:ATP binding"/>
    <property type="evidence" value="ECO:0007669"/>
    <property type="project" value="UniProtKB-UniRule"/>
</dbReference>
<feature type="coiled-coil region" evidence="8">
    <location>
        <begin position="389"/>
        <end position="416"/>
    </location>
</feature>
<evidence type="ECO:0000256" key="8">
    <source>
        <dbReference type="SAM" id="Coils"/>
    </source>
</evidence>
<protein>
    <submittedName>
        <fullName evidence="11">Kinesin-like protein KIN-14R</fullName>
    </submittedName>
</protein>
<gene>
    <name evidence="11" type="primary">LOC111312471</name>
</gene>
<dbReference type="GO" id="GO:0007018">
    <property type="term" value="P:microtubule-based movement"/>
    <property type="evidence" value="ECO:0007669"/>
    <property type="project" value="InterPro"/>
</dbReference>
<keyword evidence="5 8" id="KW-0175">Coiled coil</keyword>
<dbReference type="Proteomes" id="UP000515121">
    <property type="component" value="Unplaced"/>
</dbReference>
<dbReference type="PROSITE" id="PS00411">
    <property type="entry name" value="KINESIN_MOTOR_1"/>
    <property type="match status" value="1"/>
</dbReference>
<keyword evidence="10" id="KW-1185">Reference proteome</keyword>
<dbReference type="PANTHER" id="PTHR47972">
    <property type="entry name" value="KINESIN-LIKE PROTEIN KLP-3"/>
    <property type="match status" value="1"/>
</dbReference>
<dbReference type="PRINTS" id="PR00380">
    <property type="entry name" value="KINESINHEAVY"/>
</dbReference>
<dbReference type="Pfam" id="PF11721">
    <property type="entry name" value="Malectin"/>
    <property type="match status" value="1"/>
</dbReference>
<evidence type="ECO:0000256" key="7">
    <source>
        <dbReference type="PROSITE-ProRule" id="PRU00283"/>
    </source>
</evidence>
<evidence type="ECO:0000256" key="5">
    <source>
        <dbReference type="ARBA" id="ARBA00023054"/>
    </source>
</evidence>
<keyword evidence="3 7" id="KW-0547">Nucleotide-binding</keyword>
<dbReference type="InterPro" id="IPR001752">
    <property type="entry name" value="Kinesin_motor_dom"/>
</dbReference>
<dbReference type="FunFam" id="3.40.850.10:FF:000057">
    <property type="entry name" value="kinesin-like protein KIN-14R"/>
    <property type="match status" value="1"/>
</dbReference>
<dbReference type="Gene3D" id="3.40.850.10">
    <property type="entry name" value="Kinesin motor domain"/>
    <property type="match status" value="1"/>
</dbReference>
<keyword evidence="6 7" id="KW-0505">Motor protein</keyword>
<comment type="similarity">
    <text evidence="1">Belongs to the TRAFAC class myosin-kinesin ATPase superfamily. Kinesin family. KIN-14 subfamily.</text>
</comment>
<evidence type="ECO:0000256" key="1">
    <source>
        <dbReference type="ARBA" id="ARBA00010899"/>
    </source>
</evidence>
<name>A0A6P6AUL8_DURZI</name>
<evidence type="ECO:0000256" key="2">
    <source>
        <dbReference type="ARBA" id="ARBA00022701"/>
    </source>
</evidence>
<dbReference type="GO" id="GO:0008017">
    <property type="term" value="F:microtubule binding"/>
    <property type="evidence" value="ECO:0007669"/>
    <property type="project" value="InterPro"/>
</dbReference>
<dbReference type="InterPro" id="IPR036961">
    <property type="entry name" value="Kinesin_motor_dom_sf"/>
</dbReference>
<feature type="domain" description="Kinesin motor" evidence="9">
    <location>
        <begin position="416"/>
        <end position="738"/>
    </location>
</feature>
<dbReference type="SMART" id="SM00129">
    <property type="entry name" value="KISc"/>
    <property type="match status" value="1"/>
</dbReference>
<dbReference type="PROSITE" id="PS50067">
    <property type="entry name" value="KINESIN_MOTOR_2"/>
    <property type="match status" value="1"/>
</dbReference>
<dbReference type="GeneID" id="111312471"/>
<evidence type="ECO:0000256" key="4">
    <source>
        <dbReference type="ARBA" id="ARBA00022840"/>
    </source>
</evidence>
<dbReference type="Gene3D" id="2.60.120.430">
    <property type="entry name" value="Galactose-binding lectin"/>
    <property type="match status" value="1"/>
</dbReference>
<keyword evidence="4 7" id="KW-0067">ATP-binding</keyword>
<evidence type="ECO:0000313" key="11">
    <source>
        <dbReference type="RefSeq" id="XP_022768488.1"/>
    </source>
</evidence>
<feature type="binding site" evidence="7">
    <location>
        <begin position="499"/>
        <end position="506"/>
    </location>
    <ligand>
        <name>ATP</name>
        <dbReference type="ChEBI" id="CHEBI:30616"/>
    </ligand>
</feature>
<organism evidence="10 11">
    <name type="scientific">Durio zibethinus</name>
    <name type="common">Durian</name>
    <dbReference type="NCBI Taxonomy" id="66656"/>
    <lineage>
        <taxon>Eukaryota</taxon>
        <taxon>Viridiplantae</taxon>
        <taxon>Streptophyta</taxon>
        <taxon>Embryophyta</taxon>
        <taxon>Tracheophyta</taxon>
        <taxon>Spermatophyta</taxon>
        <taxon>Magnoliopsida</taxon>
        <taxon>eudicotyledons</taxon>
        <taxon>Gunneridae</taxon>
        <taxon>Pentapetalae</taxon>
        <taxon>rosids</taxon>
        <taxon>malvids</taxon>
        <taxon>Malvales</taxon>
        <taxon>Malvaceae</taxon>
        <taxon>Helicteroideae</taxon>
        <taxon>Durio</taxon>
    </lineage>
</organism>
<dbReference type="KEGG" id="dzi:111312471"/>
<dbReference type="SUPFAM" id="SSF52540">
    <property type="entry name" value="P-loop containing nucleoside triphosphate hydrolases"/>
    <property type="match status" value="1"/>
</dbReference>
<dbReference type="AlphaFoldDB" id="A0A6P6AUL8"/>
<evidence type="ECO:0000313" key="10">
    <source>
        <dbReference type="Proteomes" id="UP000515121"/>
    </source>
</evidence>
<evidence type="ECO:0000256" key="6">
    <source>
        <dbReference type="ARBA" id="ARBA00023175"/>
    </source>
</evidence>
<evidence type="ECO:0000256" key="3">
    <source>
        <dbReference type="ARBA" id="ARBA00022741"/>
    </source>
</evidence>
<reference evidence="11" key="1">
    <citation type="submission" date="2025-08" db="UniProtKB">
        <authorList>
            <consortium name="RefSeq"/>
        </authorList>
    </citation>
    <scope>IDENTIFICATION</scope>
    <source>
        <tissue evidence="11">Fruit stalk</tissue>
    </source>
</reference>
<dbReference type="InterPro" id="IPR019821">
    <property type="entry name" value="Kinesin_motor_CS"/>
</dbReference>
<dbReference type="CDD" id="cd01366">
    <property type="entry name" value="KISc_C_terminal"/>
    <property type="match status" value="1"/>
</dbReference>
<dbReference type="InterPro" id="IPR027640">
    <property type="entry name" value="Kinesin-like_fam"/>
</dbReference>
<dbReference type="OrthoDB" id="3176171at2759"/>
<proteinExistence type="inferred from homology"/>
<dbReference type="InterPro" id="IPR027417">
    <property type="entry name" value="P-loop_NTPase"/>
</dbReference>
<dbReference type="PANTHER" id="PTHR47972:SF11">
    <property type="entry name" value="KINESIN-LIKE PROTEIN KLP68D"/>
    <property type="match status" value="1"/>
</dbReference>
<dbReference type="GO" id="GO:0003777">
    <property type="term" value="F:microtubule motor activity"/>
    <property type="evidence" value="ECO:0007669"/>
    <property type="project" value="InterPro"/>
</dbReference>
<dbReference type="InterPro" id="IPR021720">
    <property type="entry name" value="Malectin_dom"/>
</dbReference>
<dbReference type="Pfam" id="PF00225">
    <property type="entry name" value="Kinesin"/>
    <property type="match status" value="1"/>
</dbReference>